<feature type="compositionally biased region" description="Basic and acidic residues" evidence="6">
    <location>
        <begin position="619"/>
        <end position="634"/>
    </location>
</feature>
<keyword evidence="3" id="KW-0285">Flavoprotein</keyword>
<reference evidence="8 9" key="1">
    <citation type="journal article" date="2016" name="Mol. Biol. Evol.">
        <title>Comparative Genomics of Early-Diverging Mushroom-Forming Fungi Provides Insights into the Origins of Lignocellulose Decay Capabilities.</title>
        <authorList>
            <person name="Nagy L.G."/>
            <person name="Riley R."/>
            <person name="Tritt A."/>
            <person name="Adam C."/>
            <person name="Daum C."/>
            <person name="Floudas D."/>
            <person name="Sun H."/>
            <person name="Yadav J.S."/>
            <person name="Pangilinan J."/>
            <person name="Larsson K.H."/>
            <person name="Matsuura K."/>
            <person name="Barry K."/>
            <person name="Labutti K."/>
            <person name="Kuo R."/>
            <person name="Ohm R.A."/>
            <person name="Bhattacharya S.S."/>
            <person name="Shirouzu T."/>
            <person name="Yoshinaga Y."/>
            <person name="Martin F.M."/>
            <person name="Grigoriev I.V."/>
            <person name="Hibbett D.S."/>
        </authorList>
    </citation>
    <scope>NUCLEOTIDE SEQUENCE [LARGE SCALE GENOMIC DNA]</scope>
    <source>
        <strain evidence="8 9">TUFC12733</strain>
    </source>
</reference>
<feature type="compositionally biased region" description="Low complexity" evidence="6">
    <location>
        <begin position="521"/>
        <end position="532"/>
    </location>
</feature>
<dbReference type="InterPro" id="IPR036188">
    <property type="entry name" value="FAD/NAD-bd_sf"/>
</dbReference>
<feature type="domain" description="FAD dependent oxidoreductase" evidence="7">
    <location>
        <begin position="5"/>
        <end position="380"/>
    </location>
</feature>
<comment type="similarity">
    <text evidence="2">Belongs to the MSOX/MTOX family.</text>
</comment>
<dbReference type="OrthoDB" id="2219495at2759"/>
<organism evidence="8 9">
    <name type="scientific">Calocera viscosa (strain TUFC12733)</name>
    <dbReference type="NCBI Taxonomy" id="1330018"/>
    <lineage>
        <taxon>Eukaryota</taxon>
        <taxon>Fungi</taxon>
        <taxon>Dikarya</taxon>
        <taxon>Basidiomycota</taxon>
        <taxon>Agaricomycotina</taxon>
        <taxon>Dacrymycetes</taxon>
        <taxon>Dacrymycetales</taxon>
        <taxon>Dacrymycetaceae</taxon>
        <taxon>Calocera</taxon>
    </lineage>
</organism>
<feature type="compositionally biased region" description="Basic and acidic residues" evidence="6">
    <location>
        <begin position="755"/>
        <end position="764"/>
    </location>
</feature>
<dbReference type="PANTHER" id="PTHR10961">
    <property type="entry name" value="PEROXISOMAL SARCOSINE OXIDASE"/>
    <property type="match status" value="1"/>
</dbReference>
<dbReference type="Pfam" id="PF01266">
    <property type="entry name" value="DAO"/>
    <property type="match status" value="1"/>
</dbReference>
<evidence type="ECO:0000256" key="1">
    <source>
        <dbReference type="ARBA" id="ARBA00001974"/>
    </source>
</evidence>
<dbReference type="InterPro" id="IPR006076">
    <property type="entry name" value="FAD-dep_OxRdtase"/>
</dbReference>
<keyword evidence="4" id="KW-0274">FAD</keyword>
<dbReference type="GO" id="GO:0004657">
    <property type="term" value="F:proline dehydrogenase activity"/>
    <property type="evidence" value="ECO:0007669"/>
    <property type="project" value="TreeGrafter"/>
</dbReference>
<feature type="compositionally biased region" description="Basic and acidic residues" evidence="6">
    <location>
        <begin position="560"/>
        <end position="582"/>
    </location>
</feature>
<evidence type="ECO:0000313" key="8">
    <source>
        <dbReference type="EMBL" id="KZP01407.1"/>
    </source>
</evidence>
<dbReference type="GO" id="GO:0008115">
    <property type="term" value="F:sarcosine oxidase activity"/>
    <property type="evidence" value="ECO:0007669"/>
    <property type="project" value="TreeGrafter"/>
</dbReference>
<accession>A0A167RYD0</accession>
<dbReference type="Gene3D" id="3.30.9.10">
    <property type="entry name" value="D-Amino Acid Oxidase, subunit A, domain 2"/>
    <property type="match status" value="1"/>
</dbReference>
<dbReference type="GO" id="GO:0050660">
    <property type="term" value="F:flavin adenine dinucleotide binding"/>
    <property type="evidence" value="ECO:0007669"/>
    <property type="project" value="InterPro"/>
</dbReference>
<gene>
    <name evidence="8" type="ORF">CALVIDRAFT_523837</name>
</gene>
<evidence type="ECO:0000256" key="4">
    <source>
        <dbReference type="ARBA" id="ARBA00022827"/>
    </source>
</evidence>
<dbReference type="STRING" id="1330018.A0A167RYD0"/>
<comment type="cofactor">
    <cofactor evidence="1">
        <name>FAD</name>
        <dbReference type="ChEBI" id="CHEBI:57692"/>
    </cofactor>
</comment>
<keyword evidence="9" id="KW-1185">Reference proteome</keyword>
<feature type="compositionally biased region" description="Low complexity" evidence="6">
    <location>
        <begin position="449"/>
        <end position="463"/>
    </location>
</feature>
<dbReference type="PANTHER" id="PTHR10961:SF46">
    <property type="entry name" value="PEROXISOMAL SARCOSINE OXIDASE"/>
    <property type="match status" value="1"/>
</dbReference>
<dbReference type="Proteomes" id="UP000076738">
    <property type="component" value="Unassembled WGS sequence"/>
</dbReference>
<dbReference type="GO" id="GO:0050031">
    <property type="term" value="F:L-pipecolate oxidase activity"/>
    <property type="evidence" value="ECO:0007669"/>
    <property type="project" value="TreeGrafter"/>
</dbReference>
<evidence type="ECO:0000256" key="5">
    <source>
        <dbReference type="ARBA" id="ARBA00023002"/>
    </source>
</evidence>
<keyword evidence="5" id="KW-0560">Oxidoreductase</keyword>
<feature type="region of interest" description="Disordered" evidence="6">
    <location>
        <begin position="446"/>
        <end position="813"/>
    </location>
</feature>
<evidence type="ECO:0000256" key="6">
    <source>
        <dbReference type="SAM" id="MobiDB-lite"/>
    </source>
</evidence>
<evidence type="ECO:0000256" key="2">
    <source>
        <dbReference type="ARBA" id="ARBA00010989"/>
    </source>
</evidence>
<dbReference type="InterPro" id="IPR045170">
    <property type="entry name" value="MTOX"/>
</dbReference>
<feature type="compositionally biased region" description="Pro residues" evidence="6">
    <location>
        <begin position="713"/>
        <end position="726"/>
    </location>
</feature>
<proteinExistence type="inferred from homology"/>
<dbReference type="AlphaFoldDB" id="A0A167RYD0"/>
<dbReference type="SUPFAM" id="SSF51905">
    <property type="entry name" value="FAD/NAD(P)-binding domain"/>
    <property type="match status" value="1"/>
</dbReference>
<feature type="compositionally biased region" description="Basic and acidic residues" evidence="6">
    <location>
        <begin position="489"/>
        <end position="509"/>
    </location>
</feature>
<sequence length="813" mass="87968">MTQHVLILGAGALGLSSALHLLSSGRYRITVLERHPSGLSPSAASSDRNKIVRCDYPDLAYAKLAREAVGLWKGEEWEGCYHEFPGVLMESRTGVLVIGDHSPTGQYTHASLANSLALGCRIVPASSPALHDCFPAGAPIPVFEPEGAFVNRDGGWVEATRAMHLLRARVESLGGRVLGGKEVAALSYDGEGQVDGAVLAGGEVLRGDLVLLATGAWTPSLFPRLAGGRLLATGQSELFLRLEGEERGRWRGSPVVLDWSTGMSVFEPDEEGIVKVAIHHAGYVNPQVYTAEGKEYRISTPRTSEEGEIDKPAVPVEVVKQLRDWLRLRFPSLGEKPFVGSRLCWKGRYTDTPDGDWLIDFCPGQKRLLFVTGGSGHAFKNNADAEQFLPNIGSLVLQRMEGTLQPQWASKLAWEKGEGKDMSRVGERTEILRAQVSSMDQSAFRNMLGRPGASSSAPSARPRNIITGQAGAKPSQAPAKEAAFKPRKVKDAPKLVSSEVERRDDKGALDEIAQMIDSLRSGGPSSSGPAAGEDLDASLEAAFETAKPDPPAPVAGRKRTREDIVRELREKKGAGESPDAAKEGTGGSAPVAKGFKPIGKKAEGGFKPIGEKKKKKKVKITEEKAELPAPRTEETDAPQQPAEPARVPEPPIPAEPDVDMEEDIFAGAGMFEGYDISDEEGEAPEGSKPPPDTAEPAAPPPARANWFNEPSRSPSPPPAPPTPPPQDAVDEEEEEGEMRLRPLESSSIPSIRELLTMDKEEENRAKRRMKKDAWRAKQGLAPSERDGNEWSDEEERKKKKKKKGLGLESEYNK</sequence>
<evidence type="ECO:0000313" key="9">
    <source>
        <dbReference type="Proteomes" id="UP000076738"/>
    </source>
</evidence>
<dbReference type="EMBL" id="KV417266">
    <property type="protein sequence ID" value="KZP01407.1"/>
    <property type="molecule type" value="Genomic_DNA"/>
</dbReference>
<evidence type="ECO:0000256" key="3">
    <source>
        <dbReference type="ARBA" id="ARBA00022630"/>
    </source>
</evidence>
<feature type="compositionally biased region" description="Pro residues" evidence="6">
    <location>
        <begin position="687"/>
        <end position="702"/>
    </location>
</feature>
<protein>
    <submittedName>
        <fullName evidence="8">DAO-domain-containing protein</fullName>
    </submittedName>
</protein>
<name>A0A167RYD0_CALVF</name>
<evidence type="ECO:0000259" key="7">
    <source>
        <dbReference type="Pfam" id="PF01266"/>
    </source>
</evidence>
<dbReference type="Gene3D" id="3.50.50.60">
    <property type="entry name" value="FAD/NAD(P)-binding domain"/>
    <property type="match status" value="1"/>
</dbReference>